<dbReference type="EMBL" id="JARIHO010000002">
    <property type="protein sequence ID" value="KAJ7366928.1"/>
    <property type="molecule type" value="Genomic_DNA"/>
</dbReference>
<keyword evidence="2" id="KW-1185">Reference proteome</keyword>
<reference evidence="1" key="1">
    <citation type="submission" date="2023-03" db="EMBL/GenBank/DDBJ databases">
        <title>Massive genome expansion in bonnet fungi (Mycena s.s.) driven by repeated elements and novel gene families across ecological guilds.</title>
        <authorList>
            <consortium name="Lawrence Berkeley National Laboratory"/>
            <person name="Harder C.B."/>
            <person name="Miyauchi S."/>
            <person name="Viragh M."/>
            <person name="Kuo A."/>
            <person name="Thoen E."/>
            <person name="Andreopoulos B."/>
            <person name="Lu D."/>
            <person name="Skrede I."/>
            <person name="Drula E."/>
            <person name="Henrissat B."/>
            <person name="Morin E."/>
            <person name="Kohler A."/>
            <person name="Barry K."/>
            <person name="LaButti K."/>
            <person name="Morin E."/>
            <person name="Salamov A."/>
            <person name="Lipzen A."/>
            <person name="Mereny Z."/>
            <person name="Hegedus B."/>
            <person name="Baldrian P."/>
            <person name="Stursova M."/>
            <person name="Weitz H."/>
            <person name="Taylor A."/>
            <person name="Grigoriev I.V."/>
            <person name="Nagy L.G."/>
            <person name="Martin F."/>
            <person name="Kauserud H."/>
        </authorList>
    </citation>
    <scope>NUCLEOTIDE SEQUENCE</scope>
    <source>
        <strain evidence="1">CBHHK002</strain>
    </source>
</reference>
<evidence type="ECO:0000313" key="2">
    <source>
        <dbReference type="Proteomes" id="UP001218218"/>
    </source>
</evidence>
<sequence>MALRIERNTTVCTMWLQLVSYALFRAFLHFRRAQAMTWKTSRVCWQTVVPSITVLQKIYITFDNHGGIYFNEP</sequence>
<name>A0AAD7AS48_9AGAR</name>
<evidence type="ECO:0000313" key="1">
    <source>
        <dbReference type="EMBL" id="KAJ7366928.1"/>
    </source>
</evidence>
<dbReference type="AlphaFoldDB" id="A0AAD7AS48"/>
<protein>
    <submittedName>
        <fullName evidence="1">Uncharacterized protein</fullName>
    </submittedName>
</protein>
<accession>A0AAD7AS48</accession>
<dbReference type="Proteomes" id="UP001218218">
    <property type="component" value="Unassembled WGS sequence"/>
</dbReference>
<proteinExistence type="predicted"/>
<comment type="caution">
    <text evidence="1">The sequence shown here is derived from an EMBL/GenBank/DDBJ whole genome shotgun (WGS) entry which is preliminary data.</text>
</comment>
<gene>
    <name evidence="1" type="ORF">DFH08DRAFT_180361</name>
</gene>
<organism evidence="1 2">
    <name type="scientific">Mycena albidolilacea</name>
    <dbReference type="NCBI Taxonomy" id="1033008"/>
    <lineage>
        <taxon>Eukaryota</taxon>
        <taxon>Fungi</taxon>
        <taxon>Dikarya</taxon>
        <taxon>Basidiomycota</taxon>
        <taxon>Agaricomycotina</taxon>
        <taxon>Agaricomycetes</taxon>
        <taxon>Agaricomycetidae</taxon>
        <taxon>Agaricales</taxon>
        <taxon>Marasmiineae</taxon>
        <taxon>Mycenaceae</taxon>
        <taxon>Mycena</taxon>
    </lineage>
</organism>